<dbReference type="RefSeq" id="WP_053584263.1">
    <property type="nucleotide sequence ID" value="NZ_LGRV01000003.1"/>
</dbReference>
<keyword evidence="2 6" id="KW-0812">Transmembrane</keyword>
<evidence type="ECO:0000256" key="5">
    <source>
        <dbReference type="ARBA" id="ARBA00049660"/>
    </source>
</evidence>
<keyword evidence="4 6" id="KW-0472">Membrane</keyword>
<dbReference type="PANTHER" id="PTHR30520:SF8">
    <property type="entry name" value="NITRITE TRANSPORTER NIRC"/>
    <property type="match status" value="1"/>
</dbReference>
<sequence>MEQTALREVEKLALKKQKIFDQSIIKYLLRAILATGFIGFGVIVAFKAGNLFYLEHSPMAYPMAAITFGVAIILIAYAGADLFTGNTFYFTYAALRGKMSWTKVVQMWIATYSGNLIGALIFAGFISLSGLFASQDVNSFLMSVAETKMNAPVLQLFFRAILCNWLICLAFYIPMTLKGDGPKLFTMVLLVFCFFISGYEHCIANMSTFAVALVVDHPDTISIGKAIYNIIPVTLGNMIGGIVFMALYYYYVSGPIPEDENELSE</sequence>
<feature type="transmembrane region" description="Helical" evidence="6">
    <location>
        <begin position="153"/>
        <end position="173"/>
    </location>
</feature>
<dbReference type="Proteomes" id="UP000050668">
    <property type="component" value="Unassembled WGS sequence"/>
</dbReference>
<feature type="transmembrane region" description="Helical" evidence="6">
    <location>
        <begin position="185"/>
        <end position="215"/>
    </location>
</feature>
<comment type="subcellular location">
    <subcellularLocation>
        <location evidence="1">Membrane</location>
        <topology evidence="1">Multi-pass membrane protein</topology>
    </subcellularLocation>
</comment>
<dbReference type="InterPro" id="IPR023271">
    <property type="entry name" value="Aquaporin-like"/>
</dbReference>
<comment type="similarity">
    <text evidence="5">Belongs to the FNT transporter (TC 1.A.16) family.</text>
</comment>
<feature type="transmembrane region" description="Helical" evidence="6">
    <location>
        <begin position="27"/>
        <end position="46"/>
    </location>
</feature>
<name>A0ABR5K3U3_9BACI</name>
<protein>
    <submittedName>
        <fullName evidence="7">Transporter</fullName>
    </submittedName>
</protein>
<evidence type="ECO:0000256" key="3">
    <source>
        <dbReference type="ARBA" id="ARBA00022989"/>
    </source>
</evidence>
<dbReference type="PROSITE" id="PS01005">
    <property type="entry name" value="FORMATE_NITRITE_TP_1"/>
    <property type="match status" value="1"/>
</dbReference>
<keyword evidence="3 6" id="KW-1133">Transmembrane helix</keyword>
<proteinExistence type="inferred from homology"/>
<dbReference type="Pfam" id="PF01226">
    <property type="entry name" value="Form_Nir_trans"/>
    <property type="match status" value="1"/>
</dbReference>
<gene>
    <name evidence="7" type="ORF">AEA09_13050</name>
</gene>
<evidence type="ECO:0000313" key="8">
    <source>
        <dbReference type="Proteomes" id="UP000050668"/>
    </source>
</evidence>
<dbReference type="EMBL" id="LGRV01000003">
    <property type="protein sequence ID" value="KOS69391.1"/>
    <property type="molecule type" value="Genomic_DNA"/>
</dbReference>
<evidence type="ECO:0000256" key="6">
    <source>
        <dbReference type="SAM" id="Phobius"/>
    </source>
</evidence>
<accession>A0ABR5K3U3</accession>
<feature type="transmembrane region" description="Helical" evidence="6">
    <location>
        <begin position="66"/>
        <end position="95"/>
    </location>
</feature>
<evidence type="ECO:0000256" key="1">
    <source>
        <dbReference type="ARBA" id="ARBA00004141"/>
    </source>
</evidence>
<evidence type="ECO:0000256" key="4">
    <source>
        <dbReference type="ARBA" id="ARBA00023136"/>
    </source>
</evidence>
<dbReference type="InterPro" id="IPR000292">
    <property type="entry name" value="For/NO2_transpt"/>
</dbReference>
<keyword evidence="8" id="KW-1185">Reference proteome</keyword>
<organism evidence="7 8">
    <name type="scientific">Lysinibacillus contaminans</name>
    <dbReference type="NCBI Taxonomy" id="1293441"/>
    <lineage>
        <taxon>Bacteria</taxon>
        <taxon>Bacillati</taxon>
        <taxon>Bacillota</taxon>
        <taxon>Bacilli</taxon>
        <taxon>Bacillales</taxon>
        <taxon>Bacillaceae</taxon>
        <taxon>Lysinibacillus</taxon>
    </lineage>
</organism>
<evidence type="ECO:0000256" key="2">
    <source>
        <dbReference type="ARBA" id="ARBA00022692"/>
    </source>
</evidence>
<dbReference type="PANTHER" id="PTHR30520">
    <property type="entry name" value="FORMATE TRANSPORTER-RELATED"/>
    <property type="match status" value="1"/>
</dbReference>
<feature type="transmembrane region" description="Helical" evidence="6">
    <location>
        <begin position="107"/>
        <end position="133"/>
    </location>
</feature>
<dbReference type="InterPro" id="IPR024002">
    <property type="entry name" value="For/NO2_transpt_CS"/>
</dbReference>
<reference evidence="8" key="1">
    <citation type="submission" date="2015-07" db="EMBL/GenBank/DDBJ databases">
        <title>Fjat-14205 dsm 2895.</title>
        <authorList>
            <person name="Liu B."/>
            <person name="Wang J."/>
            <person name="Zhu Y."/>
            <person name="Liu G."/>
            <person name="Chen Q."/>
            <person name="Chen Z."/>
            <person name="Lan J."/>
            <person name="Che J."/>
            <person name="Ge C."/>
            <person name="Shi H."/>
            <person name="Pan Z."/>
            <person name="Liu X."/>
        </authorList>
    </citation>
    <scope>NUCLEOTIDE SEQUENCE [LARGE SCALE GENOMIC DNA]</scope>
    <source>
        <strain evidence="8">DSM 25560</strain>
    </source>
</reference>
<evidence type="ECO:0000313" key="7">
    <source>
        <dbReference type="EMBL" id="KOS69391.1"/>
    </source>
</evidence>
<dbReference type="Gene3D" id="1.20.1080.10">
    <property type="entry name" value="Glycerol uptake facilitator protein"/>
    <property type="match status" value="1"/>
</dbReference>
<feature type="transmembrane region" description="Helical" evidence="6">
    <location>
        <begin position="227"/>
        <end position="251"/>
    </location>
</feature>
<comment type="caution">
    <text evidence="7">The sequence shown here is derived from an EMBL/GenBank/DDBJ whole genome shotgun (WGS) entry which is preliminary data.</text>
</comment>